<dbReference type="InterPro" id="IPR000674">
    <property type="entry name" value="Ald_Oxase/Xan_DH_a/b"/>
</dbReference>
<dbReference type="InterPro" id="IPR037165">
    <property type="entry name" value="AldOxase/xan_DH_Mopterin-bd_sf"/>
</dbReference>
<dbReference type="PANTHER" id="PTHR11908:SF157">
    <property type="entry name" value="XANTHINE DEHYDROGENASE SUBUNIT D-RELATED"/>
    <property type="match status" value="1"/>
</dbReference>
<evidence type="ECO:0000313" key="2">
    <source>
        <dbReference type="EMBL" id="PJF36691.1"/>
    </source>
</evidence>
<accession>A0A2M8PGN4</accession>
<dbReference type="Pfam" id="PF20256">
    <property type="entry name" value="MoCoBD_2"/>
    <property type="match status" value="1"/>
</dbReference>
<dbReference type="GO" id="GO:0016491">
    <property type="term" value="F:oxidoreductase activity"/>
    <property type="evidence" value="ECO:0007669"/>
    <property type="project" value="InterPro"/>
</dbReference>
<evidence type="ECO:0000313" key="3">
    <source>
        <dbReference type="EMBL" id="PJF42458.1"/>
    </source>
</evidence>
<evidence type="ECO:0000259" key="1">
    <source>
        <dbReference type="SMART" id="SM01008"/>
    </source>
</evidence>
<reference evidence="4 5" key="1">
    <citation type="submission" date="2017-11" db="EMBL/GenBank/DDBJ databases">
        <title>Evolution of Phototrophy in the Chloroflexi Phylum Driven by Horizontal Gene Transfer.</title>
        <authorList>
            <person name="Ward L.M."/>
            <person name="Hemp J."/>
            <person name="Shih P.M."/>
            <person name="Mcglynn S.E."/>
            <person name="Fischer W."/>
        </authorList>
    </citation>
    <scope>NUCLEOTIDE SEQUENCE [LARGE SCALE GENOMIC DNA]</scope>
    <source>
        <strain evidence="3">CP1_1M</strain>
        <strain evidence="2">JP3_13</strain>
    </source>
</reference>
<dbReference type="Pfam" id="PF01315">
    <property type="entry name" value="Ald_Xan_dh_C"/>
    <property type="match status" value="1"/>
</dbReference>
<dbReference type="EMBL" id="PGTL01000017">
    <property type="protein sequence ID" value="PJF42458.1"/>
    <property type="molecule type" value="Genomic_DNA"/>
</dbReference>
<comment type="caution">
    <text evidence="3">The sequence shown here is derived from an EMBL/GenBank/DDBJ whole genome shotgun (WGS) entry which is preliminary data.</text>
</comment>
<sequence length="756" mass="81605">MLEQTEKPYPIERAKTVIVGQSVHRLDAHGKVTGEAPYPGDIDMDGQLWMKIRYSDRAHGRILSVDTSAAAALEGVVAIFTAADVPCNEYGLIIYDQPVICGLGGPNAKPGADIVRCYADCVAVVVAETEAIAAKARDLIKVTYEDLPIVTDPEAAMAEGAPQLHANYPNNILCHYKIRKGDMAQGWAQADVVVEGVYTTSWQEHAYLQPEAGLGYIDEQGRVTVIVAGQWAHEDQKQIAHALNLPLDQVRVIYTAIGGAFGGREDMSVQIVLALAAWKLKRPVKIIWSREESIRAHHKRHPIKIYAKWGATRDGKVVAVESKVIGDGGAYAYTTSKVMGNANLLATGPYCIPNIHLDTYGVFTNNIPSGAFRGFGGPQALFAAEGQMNKLAEALGMDPVALRLRNVLREGDLLSVGTPLPQGVTIDRVVAECARRSGYWEETPEGWRRKPVAQPAEPHKRRGVGFACGFKNVGFSFGFPERAWATVELHGDAEIERVIVRQASAEVGQGAHTVIAQMAAEAVGVPLHKVTLISHDTAQTDDAGSASASRITFMAGNAVRGAAELALQAWRNEERPAIGTFKYRPPATTPYDPETGRAEPNFAYGYVAQAFEVEVDLETGQVTVLRAVSASDVGRAVNPELVRGQVEGAIVQAVGYVLYENLVVENGMIKNPYLSNYLIPTVGDIPHQVESIILEYADPIGPWGARGMAEMPYLPVAPAIAAAIREATGVWFDSLPLTPDRVYLGLRAAGALEGAR</sequence>
<dbReference type="Proteomes" id="UP000229681">
    <property type="component" value="Unassembled WGS sequence"/>
</dbReference>
<dbReference type="InterPro" id="IPR008274">
    <property type="entry name" value="AldOxase/xan_DH_MoCoBD1"/>
</dbReference>
<dbReference type="GO" id="GO:0005506">
    <property type="term" value="F:iron ion binding"/>
    <property type="evidence" value="ECO:0007669"/>
    <property type="project" value="InterPro"/>
</dbReference>
<dbReference type="PANTHER" id="PTHR11908">
    <property type="entry name" value="XANTHINE DEHYDROGENASE"/>
    <property type="match status" value="1"/>
</dbReference>
<proteinExistence type="predicted"/>
<accession>A0A2M8PY25</accession>
<dbReference type="Gene3D" id="3.30.365.10">
    <property type="entry name" value="Aldehyde oxidase/xanthine dehydrogenase, molybdopterin binding domain"/>
    <property type="match status" value="4"/>
</dbReference>
<dbReference type="SUPFAM" id="SSF56003">
    <property type="entry name" value="Molybdenum cofactor-binding domain"/>
    <property type="match status" value="1"/>
</dbReference>
<dbReference type="InterPro" id="IPR036856">
    <property type="entry name" value="Ald_Oxase/Xan_DH_a/b_sf"/>
</dbReference>
<dbReference type="Proteomes" id="UP000228947">
    <property type="component" value="Unassembled WGS sequence"/>
</dbReference>
<name>A0A2M8PY25_9CHLR</name>
<protein>
    <submittedName>
        <fullName evidence="3">Aldehyde oxidase</fullName>
    </submittedName>
</protein>
<dbReference type="InterPro" id="IPR016208">
    <property type="entry name" value="Ald_Oxase/xanthine_DH-like"/>
</dbReference>
<gene>
    <name evidence="2" type="ORF">CUN49_04145</name>
    <name evidence="3" type="ORF">CUN50_04145</name>
</gene>
<dbReference type="EMBL" id="PGTM01000037">
    <property type="protein sequence ID" value="PJF36691.1"/>
    <property type="molecule type" value="Genomic_DNA"/>
</dbReference>
<dbReference type="InterPro" id="IPR046867">
    <property type="entry name" value="AldOxase/xan_DH_MoCoBD2"/>
</dbReference>
<organism evidence="3 4">
    <name type="scientific">Candidatus Thermofonsia Clade 1 bacterium</name>
    <dbReference type="NCBI Taxonomy" id="2364210"/>
    <lineage>
        <taxon>Bacteria</taxon>
        <taxon>Bacillati</taxon>
        <taxon>Chloroflexota</taxon>
        <taxon>Candidatus Thermofontia</taxon>
        <taxon>Candidatus Thermofonsia Clade 1</taxon>
    </lineage>
</organism>
<dbReference type="Gene3D" id="3.90.1170.50">
    <property type="entry name" value="Aldehyde oxidase/xanthine dehydrogenase, a/b hammerhead"/>
    <property type="match status" value="1"/>
</dbReference>
<dbReference type="Pfam" id="PF02738">
    <property type="entry name" value="MoCoBD_1"/>
    <property type="match status" value="1"/>
</dbReference>
<evidence type="ECO:0000313" key="5">
    <source>
        <dbReference type="Proteomes" id="UP000229681"/>
    </source>
</evidence>
<feature type="domain" description="Aldehyde oxidase/xanthine dehydrogenase a/b hammerhead" evidence="1">
    <location>
        <begin position="33"/>
        <end position="148"/>
    </location>
</feature>
<dbReference type="SUPFAM" id="SSF54665">
    <property type="entry name" value="CO dehydrogenase molybdoprotein N-domain-like"/>
    <property type="match status" value="1"/>
</dbReference>
<dbReference type="AlphaFoldDB" id="A0A2M8PY25"/>
<evidence type="ECO:0000313" key="4">
    <source>
        <dbReference type="Proteomes" id="UP000228947"/>
    </source>
</evidence>
<dbReference type="SMART" id="SM01008">
    <property type="entry name" value="Ald_Xan_dh_C"/>
    <property type="match status" value="1"/>
</dbReference>